<keyword evidence="1" id="KW-0472">Membrane</keyword>
<keyword evidence="3" id="KW-1185">Reference proteome</keyword>
<dbReference type="Proteomes" id="UP000217276">
    <property type="component" value="Chromosome"/>
</dbReference>
<dbReference type="RefSeq" id="WP_095913013.1">
    <property type="nucleotide sequence ID" value="NZ_CP022384.1"/>
</dbReference>
<dbReference type="SUPFAM" id="SSF47874">
    <property type="entry name" value="Annexin"/>
    <property type="match status" value="1"/>
</dbReference>
<dbReference type="KEGG" id="clk:CGC53_01340"/>
<sequence length="169" mass="18362">MMKTTEQNKLSGAASAIIAQSAVENNKKAITTTINIGFILFGVAVVGVGFTAFYFLYWKNRFRPMKYNQYAANSNVPPAAAVAKANALYEAMKGGGTDEKAIKNALRNVNYNGYVDVYNAFGKREPGGLSFSLGNGNYEDLTSFLHGDLNDKELQDLRRAMAPDAATLI</sequence>
<dbReference type="EMBL" id="CP022384">
    <property type="protein sequence ID" value="ATA81092.1"/>
    <property type="molecule type" value="Genomic_DNA"/>
</dbReference>
<protein>
    <recommendedName>
        <fullName evidence="4">Annexin</fullName>
    </recommendedName>
</protein>
<evidence type="ECO:0000313" key="3">
    <source>
        <dbReference type="Proteomes" id="UP000217276"/>
    </source>
</evidence>
<keyword evidence="1" id="KW-0812">Transmembrane</keyword>
<accession>A0A250F7H9</accession>
<dbReference type="Gene3D" id="1.10.220.10">
    <property type="entry name" value="Annexin"/>
    <property type="match status" value="1"/>
</dbReference>
<dbReference type="GO" id="GO:0005509">
    <property type="term" value="F:calcium ion binding"/>
    <property type="evidence" value="ECO:0007669"/>
    <property type="project" value="InterPro"/>
</dbReference>
<dbReference type="AlphaFoldDB" id="A0A250F7H9"/>
<organism evidence="2 3">
    <name type="scientific">Capnocytophaga leadbetteri</name>
    <dbReference type="NCBI Taxonomy" id="327575"/>
    <lineage>
        <taxon>Bacteria</taxon>
        <taxon>Pseudomonadati</taxon>
        <taxon>Bacteroidota</taxon>
        <taxon>Flavobacteriia</taxon>
        <taxon>Flavobacteriales</taxon>
        <taxon>Flavobacteriaceae</taxon>
        <taxon>Capnocytophaga</taxon>
    </lineage>
</organism>
<evidence type="ECO:0000313" key="2">
    <source>
        <dbReference type="EMBL" id="ATA81092.1"/>
    </source>
</evidence>
<evidence type="ECO:0000256" key="1">
    <source>
        <dbReference type="SAM" id="Phobius"/>
    </source>
</evidence>
<gene>
    <name evidence="2" type="ORF">CGC53_01340</name>
</gene>
<proteinExistence type="predicted"/>
<dbReference type="InterPro" id="IPR037104">
    <property type="entry name" value="Annexin_sf"/>
</dbReference>
<feature type="transmembrane region" description="Helical" evidence="1">
    <location>
        <begin position="37"/>
        <end position="57"/>
    </location>
</feature>
<dbReference type="GO" id="GO:0005544">
    <property type="term" value="F:calcium-dependent phospholipid binding"/>
    <property type="evidence" value="ECO:0007669"/>
    <property type="project" value="InterPro"/>
</dbReference>
<reference evidence="3" key="1">
    <citation type="submission" date="2017-06" db="EMBL/GenBank/DDBJ databases">
        <title>Capnocytophaga spp. assemblies.</title>
        <authorList>
            <person name="Gulvik C.A."/>
        </authorList>
    </citation>
    <scope>NUCLEOTIDE SEQUENCE [LARGE SCALE GENOMIC DNA]</scope>
    <source>
        <strain evidence="3">H6253</strain>
    </source>
</reference>
<evidence type="ECO:0008006" key="4">
    <source>
        <dbReference type="Google" id="ProtNLM"/>
    </source>
</evidence>
<name>A0A250F7H9_9FLAO</name>
<keyword evidence="1" id="KW-1133">Transmembrane helix</keyword>